<dbReference type="PANTHER" id="PTHR10796:SF105">
    <property type="entry name" value="SSD DOMAIN-CONTAINING PROTEIN"/>
    <property type="match status" value="1"/>
</dbReference>
<dbReference type="Proteomes" id="UP000030764">
    <property type="component" value="Unassembled WGS sequence"/>
</dbReference>
<dbReference type="Proteomes" id="UP000030758">
    <property type="component" value="Unassembled WGS sequence"/>
</dbReference>
<name>A0A085NU85_9BILA</name>
<dbReference type="PANTHER" id="PTHR10796">
    <property type="entry name" value="PATCHED-RELATED"/>
    <property type="match status" value="1"/>
</dbReference>
<evidence type="ECO:0000256" key="4">
    <source>
        <dbReference type="ARBA" id="ARBA00022989"/>
    </source>
</evidence>
<feature type="transmembrane region" description="Helical" evidence="8">
    <location>
        <begin position="270"/>
        <end position="290"/>
    </location>
</feature>
<dbReference type="GO" id="GO:0018996">
    <property type="term" value="P:molting cycle, collagen and cuticulin-based cuticle"/>
    <property type="evidence" value="ECO:0007669"/>
    <property type="project" value="TreeGrafter"/>
</dbReference>
<feature type="transmembrane region" description="Helical" evidence="8">
    <location>
        <begin position="698"/>
        <end position="716"/>
    </location>
</feature>
<dbReference type="EMBL" id="KL367475">
    <property type="protein sequence ID" value="KFD73031.1"/>
    <property type="molecule type" value="Genomic_DNA"/>
</dbReference>
<keyword evidence="6" id="KW-0325">Glycoprotein</keyword>
<dbReference type="GO" id="GO:0006897">
    <property type="term" value="P:endocytosis"/>
    <property type="evidence" value="ECO:0007669"/>
    <property type="project" value="TreeGrafter"/>
</dbReference>
<dbReference type="Pfam" id="PF02460">
    <property type="entry name" value="Patched"/>
    <property type="match status" value="1"/>
</dbReference>
<feature type="transmembrane region" description="Helical" evidence="8">
    <location>
        <begin position="302"/>
        <end position="323"/>
    </location>
</feature>
<feature type="coiled-coil region" evidence="7">
    <location>
        <begin position="1099"/>
        <end position="1212"/>
    </location>
</feature>
<dbReference type="PROSITE" id="PS50156">
    <property type="entry name" value="SSD"/>
    <property type="match status" value="1"/>
</dbReference>
<feature type="transmembrane region" description="Helical" evidence="8">
    <location>
        <begin position="498"/>
        <end position="516"/>
    </location>
</feature>
<evidence type="ECO:0000256" key="5">
    <source>
        <dbReference type="ARBA" id="ARBA00023136"/>
    </source>
</evidence>
<dbReference type="SUPFAM" id="SSF82866">
    <property type="entry name" value="Multidrug efflux transporter AcrB transmembrane domain"/>
    <property type="match status" value="2"/>
</dbReference>
<feature type="transmembrane region" description="Helical" evidence="8">
    <location>
        <begin position="722"/>
        <end position="745"/>
    </location>
</feature>
<evidence type="ECO:0000313" key="11">
    <source>
        <dbReference type="EMBL" id="KFD73031.1"/>
    </source>
</evidence>
<keyword evidence="5 8" id="KW-0472">Membrane</keyword>
<feature type="domain" description="SSD" evidence="9">
    <location>
        <begin position="270"/>
        <end position="427"/>
    </location>
</feature>
<evidence type="ECO:0000256" key="2">
    <source>
        <dbReference type="ARBA" id="ARBA00005585"/>
    </source>
</evidence>
<dbReference type="InterPro" id="IPR000731">
    <property type="entry name" value="SSD"/>
</dbReference>
<evidence type="ECO:0000256" key="6">
    <source>
        <dbReference type="ARBA" id="ARBA00023180"/>
    </source>
</evidence>
<comment type="similarity">
    <text evidence="2">Belongs to the patched family.</text>
</comment>
<dbReference type="AlphaFoldDB" id="A0A085NU85"/>
<evidence type="ECO:0000256" key="7">
    <source>
        <dbReference type="SAM" id="Coils"/>
    </source>
</evidence>
<evidence type="ECO:0000256" key="1">
    <source>
        <dbReference type="ARBA" id="ARBA00004141"/>
    </source>
</evidence>
<dbReference type="GO" id="GO:0005886">
    <property type="term" value="C:plasma membrane"/>
    <property type="evidence" value="ECO:0007669"/>
    <property type="project" value="TreeGrafter"/>
</dbReference>
<evidence type="ECO:0000256" key="3">
    <source>
        <dbReference type="ARBA" id="ARBA00022692"/>
    </source>
</evidence>
<dbReference type="EMBL" id="KL363182">
    <property type="protein sequence ID" value="KFD58999.1"/>
    <property type="molecule type" value="Genomic_DNA"/>
</dbReference>
<dbReference type="InterPro" id="IPR003392">
    <property type="entry name" value="PTHD_SSD"/>
</dbReference>
<keyword evidence="7" id="KW-0175">Coiled coil</keyword>
<comment type="subcellular location">
    <subcellularLocation>
        <location evidence="1">Membrane</location>
        <topology evidence="1">Multi-pass membrane protein</topology>
    </subcellularLocation>
</comment>
<evidence type="ECO:0000259" key="9">
    <source>
        <dbReference type="PROSITE" id="PS50156"/>
    </source>
</evidence>
<feature type="transmembrane region" description="Helical" evidence="8">
    <location>
        <begin position="402"/>
        <end position="427"/>
    </location>
</feature>
<keyword evidence="4 8" id="KW-1133">Transmembrane helix</keyword>
<accession>A0A085NU85</accession>
<feature type="coiled-coil region" evidence="7">
    <location>
        <begin position="951"/>
        <end position="1063"/>
    </location>
</feature>
<feature type="transmembrane region" description="Helical" evidence="8">
    <location>
        <begin position="373"/>
        <end position="390"/>
    </location>
</feature>
<proteinExistence type="inferred from homology"/>
<sequence length="1240" mass="141551">MSKRHSIWSSLFWLSSTDNGLADVLENAFQRYGEFVGRHPTPFVLGPIVFTFLIVFGTTNMHVVDDMRELYTPPGSLSLKEHQLHSRFSTAGNDSASEAFFIGVALNDNGNLMQYNYTTAIDRINDYVLKNLTLNIHGTNVSFDREICSKSVLCRQSNHALGLIIDAYFDPKLRNNKEVNLTYPVANIFGNKIYLGGLFGGVAVHNGRIKEVKLIHLMYNYPTFNDATIIKTFEKALRHYLSSLESTGLQFNSFSSDILKSEISRTTMYALPYFPISIALLTALLLSVLYTADPVTSKPVEGLMGLANSLLAIGAAFGFMSLLNIPFNNTVTVVPFITLALAVDDTFILLAAWQQTNPSLSPERRLGLTLKEAGAAITITVTTDIFSFVIGTFSSTPAISSFCLFTVAAILFDYIFQLTFFCAITVLGGRREAAGRHCLWYWIRPASKSSLLWPKVVLASEGDVQPTSAGSNLQRVNPGQRMLKLLYKAFWTTPGSRWIAMAIYALYLGISFYGTCKIRINLTPGHLLVADSPLNRYVWLAENFVYPQGFVAYVYILNAPDFRNRTQTLRFRNFVAELESSTHAVGSDSTTLWLDDFSTHLEHLGAEDEEFYEYLYDFLKLSSKAHWRSHLRIDEEADKPVRQFYFTTGFRVNEWVLRADMVSQWRSISAKYEELQPVVYDEYNFIADQVLSLKTTTLQEVGVAFCCMFLVCAVFIRKSDLLFWVLWSLFSMDVGVIGLLTLWGLDMDPTTVISILMSIGLTVDFTIHMAYHYYRCPVKQTKPKMLLLFDLAVEWHAVMHRLNSAQADRTKGKECLTLTKGSGTISHKKKFRDFSADDIEAKYIHTLEQQIRILELQNSFLKIELNGKRSASSPQQNSVENQQVFTESNQYDQLKAENLDLKTELAKMKEVNEACKRTLNEEIIHLRKELDDCQPEITSREAELVRLRTAHADSKRQLAQALRTVDLLRRELNEKVKFETETLCKKHKNRQSDVERLTNHLQQLERLAAEESRKHQEDVEKLNELNKRLLELELQVKREHAVAERVTEENAWLIEENAQLQMRLSKTIAETNQDANSAGILASLSEMVRIQENERILRLELLEQQKQLKQEKLKSANLQEQIADLEAAQLTMTEAEDKICQQLEAAEVTSRKLGEDNKRLREEILTFERSMEEQKLVIATKETIIKKMKGQLENAERQAMSLKNQIDQTKQRQRDKFNQLDSISTELKDLTRSLRETKEP</sequence>
<gene>
    <name evidence="10" type="ORF">M513_00162</name>
    <name evidence="11" type="ORF">M514_00162</name>
</gene>
<feature type="transmembrane region" description="Helical" evidence="8">
    <location>
        <begin position="46"/>
        <end position="64"/>
    </location>
</feature>
<organism evidence="11">
    <name type="scientific">Trichuris suis</name>
    <name type="common">pig whipworm</name>
    <dbReference type="NCBI Taxonomy" id="68888"/>
    <lineage>
        <taxon>Eukaryota</taxon>
        <taxon>Metazoa</taxon>
        <taxon>Ecdysozoa</taxon>
        <taxon>Nematoda</taxon>
        <taxon>Enoplea</taxon>
        <taxon>Dorylaimia</taxon>
        <taxon>Trichinellida</taxon>
        <taxon>Trichuridae</taxon>
        <taxon>Trichuris</taxon>
    </lineage>
</organism>
<keyword evidence="12" id="KW-1185">Reference proteome</keyword>
<evidence type="ECO:0000313" key="10">
    <source>
        <dbReference type="EMBL" id="KFD58999.1"/>
    </source>
</evidence>
<keyword evidence="3 8" id="KW-0812">Transmembrane</keyword>
<evidence type="ECO:0000313" key="12">
    <source>
        <dbReference type="Proteomes" id="UP000030764"/>
    </source>
</evidence>
<feature type="transmembrane region" description="Helical" evidence="8">
    <location>
        <begin position="330"/>
        <end position="353"/>
    </location>
</feature>
<evidence type="ECO:0000256" key="8">
    <source>
        <dbReference type="SAM" id="Phobius"/>
    </source>
</evidence>
<reference evidence="11 12" key="1">
    <citation type="journal article" date="2014" name="Nat. Genet.">
        <title>Genome and transcriptome of the porcine whipworm Trichuris suis.</title>
        <authorList>
            <person name="Jex A.R."/>
            <person name="Nejsum P."/>
            <person name="Schwarz E.M."/>
            <person name="Hu L."/>
            <person name="Young N.D."/>
            <person name="Hall R.S."/>
            <person name="Korhonen P.K."/>
            <person name="Liao S."/>
            <person name="Thamsborg S."/>
            <person name="Xia J."/>
            <person name="Xu P."/>
            <person name="Wang S."/>
            <person name="Scheerlinck J.P."/>
            <person name="Hofmann A."/>
            <person name="Sternberg P.W."/>
            <person name="Wang J."/>
            <person name="Gasser R.B."/>
        </authorList>
    </citation>
    <scope>NUCLEOTIDE SEQUENCE [LARGE SCALE GENOMIC DNA]</scope>
    <source>
        <strain evidence="11">DCEP-RM93F</strain>
        <strain evidence="10">DCEP-RM93M</strain>
    </source>
</reference>
<dbReference type="InterPro" id="IPR051697">
    <property type="entry name" value="Patched_domain-protein"/>
</dbReference>
<protein>
    <recommendedName>
        <fullName evidence="9">SSD domain-containing protein</fullName>
    </recommendedName>
</protein>
<dbReference type="GO" id="GO:0030659">
    <property type="term" value="C:cytoplasmic vesicle membrane"/>
    <property type="evidence" value="ECO:0007669"/>
    <property type="project" value="TreeGrafter"/>
</dbReference>
<feature type="transmembrane region" description="Helical" evidence="8">
    <location>
        <begin position="752"/>
        <end position="774"/>
    </location>
</feature>
<dbReference type="Gene3D" id="1.20.1640.10">
    <property type="entry name" value="Multidrug efflux transporter AcrB transmembrane domain"/>
    <property type="match status" value="2"/>
</dbReference>